<dbReference type="EMBL" id="LN899823">
    <property type="protein sequence ID" value="CUV25764.1"/>
    <property type="molecule type" value="Genomic_DNA"/>
</dbReference>
<evidence type="ECO:0000256" key="1">
    <source>
        <dbReference type="SAM" id="Coils"/>
    </source>
</evidence>
<feature type="domain" description="T6SS Phospholipase effector Tle1-like catalytic" evidence="2">
    <location>
        <begin position="272"/>
        <end position="387"/>
    </location>
</feature>
<organism evidence="4">
    <name type="scientific">Ralstonia solanacearum</name>
    <name type="common">Pseudomonas solanacearum</name>
    <dbReference type="NCBI Taxonomy" id="305"/>
    <lineage>
        <taxon>Bacteria</taxon>
        <taxon>Pseudomonadati</taxon>
        <taxon>Pseudomonadota</taxon>
        <taxon>Betaproteobacteria</taxon>
        <taxon>Burkholderiales</taxon>
        <taxon>Burkholderiaceae</taxon>
        <taxon>Ralstonia</taxon>
        <taxon>Ralstonia solanacearum species complex</taxon>
    </lineage>
</organism>
<evidence type="ECO:0000313" key="4">
    <source>
        <dbReference type="EMBL" id="CUV34222.1"/>
    </source>
</evidence>
<proteinExistence type="predicted"/>
<dbReference type="InterPro" id="IPR018712">
    <property type="entry name" value="Tle1-like_cat"/>
</dbReference>
<dbReference type="Pfam" id="PF09994">
    <property type="entry name" value="T6SS_Tle1-like_cat"/>
    <property type="match status" value="2"/>
</dbReference>
<dbReference type="EMBL" id="LN899825">
    <property type="protein sequence ID" value="CUV34222.1"/>
    <property type="molecule type" value="Genomic_DNA"/>
</dbReference>
<dbReference type="PANTHER" id="PTHR33840">
    <property type="match status" value="1"/>
</dbReference>
<evidence type="ECO:0000313" key="5">
    <source>
        <dbReference type="EMBL" id="CUV58912.1"/>
    </source>
</evidence>
<feature type="coiled-coil region" evidence="1">
    <location>
        <begin position="702"/>
        <end position="729"/>
    </location>
</feature>
<dbReference type="EMBL" id="LN899822">
    <property type="protein sequence ID" value="CUV58912.1"/>
    <property type="molecule type" value="Genomic_DNA"/>
</dbReference>
<feature type="domain" description="T6SS Phospholipase effector Tle1-like catalytic" evidence="2">
    <location>
        <begin position="50"/>
        <end position="126"/>
    </location>
</feature>
<accession>A0A0S4VIJ7</accession>
<name>A0A0S4VIJ7_RALSL</name>
<protein>
    <recommendedName>
        <fullName evidence="2">T6SS Phospholipase effector Tle1-like catalytic domain-containing protein</fullName>
    </recommendedName>
</protein>
<dbReference type="AlphaFoldDB" id="A0A0S4VIJ7"/>
<evidence type="ECO:0000313" key="3">
    <source>
        <dbReference type="EMBL" id="CUV25764.1"/>
    </source>
</evidence>
<keyword evidence="1" id="KW-0175">Coiled coil</keyword>
<reference evidence="4" key="1">
    <citation type="submission" date="2015-10" db="EMBL/GenBank/DDBJ databases">
        <authorList>
            <person name="Gilbert D.G."/>
        </authorList>
    </citation>
    <scope>NUCLEOTIDE SEQUENCE</scope>
    <source>
        <strain evidence="4">Phyl III-seqv23</strain>
    </source>
</reference>
<gene>
    <name evidence="5" type="ORF">RD1301_v1_100004</name>
    <name evidence="3" type="ORF">RUN1744_v1_1090030</name>
    <name evidence="4" type="ORF">TD1301_v1_830030</name>
</gene>
<sequence>MLLTPHRITRMAELEPLGSNPFVLTVDEQARFLACRMERFEVHCSTEFHLSVFFDGTNNNRYRDTPRQAHSNVARLFDIFEEKEHQIRIYVPGIGTPFEKEIGDTGRGDHARAGLGAGWGGEARINWALLQITNEFHRLYYGRPLSEALGFDERELVHQISSDLNMGLGAVSTAGRDEVEQLANAKNSEMVITAAETVLKPPRHEERRALLRQRREYLSEKLKALIAGRKPRMLCIRLSVFGFSRGAAEARVFANWLKDALDDDMTLAGVPVSFDFLGIFDTVASVGVANSTKVATGHSGWGEEAFLRIPGYVKRTVHLVSAHEVRGSFPLDKAVAGNCLELAYPGVHTDVGGAYQPGDQGRGCGTDGKPDDSNKLSQITLAKMYREAAAAGVPLNPMARNLTPEIRVALKISPDLIQAYNDYVDAVNPLIRKHGGGTTGEARVQYGLYLRWRRMRLAGGAQAFENQPFFQRAEQYGAQCANDLSVANALLREEAKDLAARENDPAYADGWMQRVQRVLPVTQGVAVWNGVKQKVWGDKVREWREVKAYWNDTAPLDPRIVRICDDYIHDSRAWFKPFGAPSDSVWRMRQQARLEQLRQQDAAWKQVAADLSRDLIGTLKRYESTANGGDGEAAPNPVVGQDRRDLEQYLKDGSVPMETKGREPSSMWGYLRWRTHFAPTPTLGERAQAAWDEVASVPGKVAKKAQEAAHDAEARLANTARKLLEAGQESLERAATDALQRFLGGGVPRF</sequence>
<dbReference type="PANTHER" id="PTHR33840:SF1">
    <property type="entry name" value="TLE1 PHOSPHOLIPASE DOMAIN-CONTAINING PROTEIN"/>
    <property type="match status" value="1"/>
</dbReference>
<evidence type="ECO:0000259" key="2">
    <source>
        <dbReference type="Pfam" id="PF09994"/>
    </source>
</evidence>